<dbReference type="RefSeq" id="WP_367993650.1">
    <property type="nucleotide sequence ID" value="NZ_JBFPJR010000013.1"/>
</dbReference>
<evidence type="ECO:0000313" key="2">
    <source>
        <dbReference type="Proteomes" id="UP001556631"/>
    </source>
</evidence>
<sequence length="78" mass="8099">MCSLRPTPAVGSVFLDARGDGRALRVSWHSEAGVVVLSVWRDNVCTATVRLPPEDVVGLIETLAAGLARGTDPGLATA</sequence>
<reference evidence="1 2" key="1">
    <citation type="submission" date="2024-07" db="EMBL/GenBank/DDBJ databases">
        <authorList>
            <person name="Lee S."/>
            <person name="Kang M."/>
        </authorList>
    </citation>
    <scope>NUCLEOTIDE SEQUENCE [LARGE SCALE GENOMIC DNA]</scope>
    <source>
        <strain evidence="1 2">DS6</strain>
    </source>
</reference>
<keyword evidence="2" id="KW-1185">Reference proteome</keyword>
<evidence type="ECO:0000313" key="1">
    <source>
        <dbReference type="EMBL" id="MEX0427866.1"/>
    </source>
</evidence>
<accession>A0ABV3SY42</accession>
<proteinExistence type="predicted"/>
<dbReference type="EMBL" id="JBFPJR010000013">
    <property type="protein sequence ID" value="MEX0427866.1"/>
    <property type="molecule type" value="Genomic_DNA"/>
</dbReference>
<dbReference type="Proteomes" id="UP001556631">
    <property type="component" value="Unassembled WGS sequence"/>
</dbReference>
<organism evidence="1 2">
    <name type="scientific">Nocardioides eburneus</name>
    <dbReference type="NCBI Taxonomy" id="3231482"/>
    <lineage>
        <taxon>Bacteria</taxon>
        <taxon>Bacillati</taxon>
        <taxon>Actinomycetota</taxon>
        <taxon>Actinomycetes</taxon>
        <taxon>Propionibacteriales</taxon>
        <taxon>Nocardioidaceae</taxon>
        <taxon>Nocardioides</taxon>
    </lineage>
</organism>
<comment type="caution">
    <text evidence="1">The sequence shown here is derived from an EMBL/GenBank/DDBJ whole genome shotgun (WGS) entry which is preliminary data.</text>
</comment>
<protein>
    <submittedName>
        <fullName evidence="1">Uncharacterized protein</fullName>
    </submittedName>
</protein>
<gene>
    <name evidence="1" type="ORF">AB3X52_09560</name>
</gene>
<name>A0ABV3SY42_9ACTN</name>